<name>A0A077L5Y0_9BACT</name>
<keyword evidence="10" id="KW-1185">Reference proteome</keyword>
<proteinExistence type="inferred from homology"/>
<dbReference type="Pfam" id="PF05343">
    <property type="entry name" value="Peptidase_M42"/>
    <property type="match status" value="1"/>
</dbReference>
<dbReference type="SUPFAM" id="SSF53187">
    <property type="entry name" value="Zn-dependent exopeptidases"/>
    <property type="match status" value="1"/>
</dbReference>
<dbReference type="Gene3D" id="3.40.630.10">
    <property type="entry name" value="Zn peptidases"/>
    <property type="match status" value="1"/>
</dbReference>
<evidence type="ECO:0000256" key="4">
    <source>
        <dbReference type="ARBA" id="ARBA00022723"/>
    </source>
</evidence>
<sequence>MIFCKQLKNLKKENNLMDKKELFKQRLIKYMEIEAMSRYEEPVVNELKESFKELNFEVSRDNLGSVIFRKKSKNSNAPKVMIAAHMDEVGFMVRNIDKKGQLFLSPIGGIWPTTVIGTKAKLVTQDNKVFLGLFGHTSIHIMQDNEISKAITNNDLYADFGFKSDNDAIEQGVGVGDLVYMSGETIFFNDPNLIGGKAMDNRAGVTVLEYVAKEISNKELDVDLYLVGTVQEEVGTRGARTSVSLIKPNIAIALDTCASYDTPNTISGNTSLFKGAALRIKDRGTMMDPKLVKEFQNISKKYEIPAYKFVAMGGGTDAHELQFAHGGAATLTISLPQRYLHSPIGVCAISDLMAAGDLLINFLQNFNKEKWEEMKYN</sequence>
<dbReference type="SUPFAM" id="SSF101821">
    <property type="entry name" value="Aminopeptidase/glucanase lid domain"/>
    <property type="match status" value="1"/>
</dbReference>
<evidence type="ECO:0000313" key="9">
    <source>
        <dbReference type="EMBL" id="BAP39695.1"/>
    </source>
</evidence>
<reference evidence="10" key="1">
    <citation type="journal article" date="2014" name="Genome Announc.">
        <title>Complete Genome Sequence of Mycoplasma canadense Strain HAZ 360_1 from Bovine Mastitic Milk in Japan.</title>
        <authorList>
            <person name="Hata E."/>
        </authorList>
    </citation>
    <scope>NUCLEOTIDE SEQUENCE [LARGE SCALE GENOMIC DNA]</scope>
    <source>
        <strain evidence="10">HAZ360_1</strain>
    </source>
</reference>
<dbReference type="GO" id="GO:0004177">
    <property type="term" value="F:aminopeptidase activity"/>
    <property type="evidence" value="ECO:0007669"/>
    <property type="project" value="UniProtKB-UniRule"/>
</dbReference>
<feature type="binding site" evidence="8">
    <location>
        <position position="200"/>
    </location>
    <ligand>
        <name>Zn(2+)</name>
        <dbReference type="ChEBI" id="CHEBI:29105"/>
        <label>2</label>
    </ligand>
</feature>
<dbReference type="PANTHER" id="PTHR32481:SF0">
    <property type="entry name" value="AMINOPEPTIDASE YPDE-RELATED"/>
    <property type="match status" value="1"/>
</dbReference>
<keyword evidence="5" id="KW-0378">Hydrolase</keyword>
<evidence type="ECO:0000256" key="5">
    <source>
        <dbReference type="ARBA" id="ARBA00022801"/>
    </source>
</evidence>
<dbReference type="EMBL" id="AP014631">
    <property type="protein sequence ID" value="BAP39695.1"/>
    <property type="molecule type" value="Genomic_DNA"/>
</dbReference>
<feature type="active site" description="Proton acceptor" evidence="7">
    <location>
        <position position="232"/>
    </location>
</feature>
<evidence type="ECO:0000256" key="3">
    <source>
        <dbReference type="ARBA" id="ARBA00022670"/>
    </source>
</evidence>
<gene>
    <name evidence="9" type="primary">frvX</name>
    <name evidence="9" type="ORF">MCAN360_0611</name>
</gene>
<comment type="similarity">
    <text evidence="1 6">Belongs to the peptidase M42 family.</text>
</comment>
<dbReference type="GO" id="GO:0006508">
    <property type="term" value="P:proteolysis"/>
    <property type="evidence" value="ECO:0007669"/>
    <property type="project" value="UniProtKB-KW"/>
</dbReference>
<feature type="binding site" evidence="8">
    <location>
        <position position="255"/>
    </location>
    <ligand>
        <name>Zn(2+)</name>
        <dbReference type="ChEBI" id="CHEBI:29105"/>
        <label>1</label>
    </ligand>
</feature>
<feature type="binding site" evidence="8">
    <location>
        <position position="200"/>
    </location>
    <ligand>
        <name>Zn(2+)</name>
        <dbReference type="ChEBI" id="CHEBI:29105"/>
        <label>1</label>
    </ligand>
</feature>
<dbReference type="HOGENOM" id="CLU_047249_0_0_14"/>
<dbReference type="GO" id="GO:0046872">
    <property type="term" value="F:metal ion binding"/>
    <property type="evidence" value="ECO:0007669"/>
    <property type="project" value="UniProtKB-UniRule"/>
</dbReference>
<keyword evidence="4 8" id="KW-0479">Metal-binding</keyword>
<dbReference type="Proteomes" id="UP000031641">
    <property type="component" value="Chromosome"/>
</dbReference>
<dbReference type="PANTHER" id="PTHR32481">
    <property type="entry name" value="AMINOPEPTIDASE"/>
    <property type="match status" value="1"/>
</dbReference>
<feature type="binding site" evidence="8">
    <location>
        <position position="233"/>
    </location>
    <ligand>
        <name>Zn(2+)</name>
        <dbReference type="ChEBI" id="CHEBI:29105"/>
        <label>2</label>
    </ligand>
</feature>
<evidence type="ECO:0000256" key="8">
    <source>
        <dbReference type="PIRSR" id="PIRSR001123-2"/>
    </source>
</evidence>
<evidence type="ECO:0000256" key="2">
    <source>
        <dbReference type="ARBA" id="ARBA00022438"/>
    </source>
</evidence>
<feature type="binding site" evidence="8">
    <location>
        <position position="341"/>
    </location>
    <ligand>
        <name>Zn(2+)</name>
        <dbReference type="ChEBI" id="CHEBI:29105"/>
        <label>2</label>
    </ligand>
</feature>
<keyword evidence="3" id="KW-0645">Protease</keyword>
<accession>A0A077L5Y0</accession>
<evidence type="ECO:0000256" key="7">
    <source>
        <dbReference type="PIRSR" id="PIRSR001123-1"/>
    </source>
</evidence>
<evidence type="ECO:0000256" key="1">
    <source>
        <dbReference type="ARBA" id="ARBA00006272"/>
    </source>
</evidence>
<feature type="binding site" evidence="8">
    <location>
        <position position="85"/>
    </location>
    <ligand>
        <name>Zn(2+)</name>
        <dbReference type="ChEBI" id="CHEBI:29105"/>
        <label>1</label>
    </ligand>
</feature>
<dbReference type="InterPro" id="IPR008007">
    <property type="entry name" value="Peptidase_M42"/>
</dbReference>
<keyword evidence="2 9" id="KW-0031">Aminopeptidase</keyword>
<organism evidence="9 10">
    <name type="scientific">Metamycoplasma canadense</name>
    <dbReference type="NCBI Taxonomy" id="29554"/>
    <lineage>
        <taxon>Bacteria</taxon>
        <taxon>Bacillati</taxon>
        <taxon>Mycoplasmatota</taxon>
        <taxon>Mycoplasmoidales</taxon>
        <taxon>Metamycoplasmataceae</taxon>
        <taxon>Metamycoplasma</taxon>
    </lineage>
</organism>
<dbReference type="Gene3D" id="2.40.30.40">
    <property type="entry name" value="Peptidase M42, domain 2"/>
    <property type="match status" value="1"/>
</dbReference>
<evidence type="ECO:0000256" key="6">
    <source>
        <dbReference type="PIRNR" id="PIRNR001123"/>
    </source>
</evidence>
<dbReference type="InterPro" id="IPR023367">
    <property type="entry name" value="Peptidase_M42_dom2"/>
</dbReference>
<dbReference type="AlphaFoldDB" id="A0A077L5Y0"/>
<dbReference type="CDD" id="cd05656">
    <property type="entry name" value="M42_Frv"/>
    <property type="match status" value="1"/>
</dbReference>
<evidence type="ECO:0000313" key="10">
    <source>
        <dbReference type="Proteomes" id="UP000031641"/>
    </source>
</evidence>
<dbReference type="InterPro" id="IPR051464">
    <property type="entry name" value="Peptidase_M42_aminopept"/>
</dbReference>
<protein>
    <submittedName>
        <fullName evidence="9">Aminopeptidase</fullName>
    </submittedName>
</protein>
<dbReference type="PIRSF" id="PIRSF001123">
    <property type="entry name" value="PepA_GA"/>
    <property type="match status" value="1"/>
</dbReference>
<dbReference type="KEGG" id="mcan:MCAN360_0611"/>
<comment type="cofactor">
    <cofactor evidence="8">
        <name>a divalent metal cation</name>
        <dbReference type="ChEBI" id="CHEBI:60240"/>
    </cofactor>
    <text evidence="8">Binds 2 divalent metal cations per subunit.</text>
</comment>
<dbReference type="STRING" id="29554.MCAN360_0611"/>